<feature type="compositionally biased region" description="Low complexity" evidence="1">
    <location>
        <begin position="127"/>
        <end position="141"/>
    </location>
</feature>
<reference evidence="2 3" key="1">
    <citation type="submission" date="2020-07" db="EMBL/GenBank/DDBJ databases">
        <title>Taxonomic proposal: Crassvirales, a new order of highly abundant and diverse bacterial viruses.</title>
        <authorList>
            <person name="Shkoporov A.N."/>
            <person name="Stockdale S.R."/>
            <person name="Guerin E."/>
            <person name="Ross R.P."/>
            <person name="Hill C."/>
        </authorList>
    </citation>
    <scope>NUCLEOTIDE SEQUENCE [LARGE SCALE GENOMIC DNA]</scope>
</reference>
<proteinExistence type="predicted"/>
<dbReference type="EMBL" id="MT774389">
    <property type="protein sequence ID" value="QOR59400.1"/>
    <property type="molecule type" value="Genomic_DNA"/>
</dbReference>
<dbReference type="KEGG" id="vg:65129962"/>
<protein>
    <submittedName>
        <fullName evidence="2">Uncharacterized protein</fullName>
    </submittedName>
</protein>
<evidence type="ECO:0000313" key="2">
    <source>
        <dbReference type="EMBL" id="QOR59400.1"/>
    </source>
</evidence>
<organism evidence="2 3">
    <name type="scientific">uncultured phage cr116_1</name>
    <dbReference type="NCBI Taxonomy" id="2772073"/>
    <lineage>
        <taxon>Viruses</taxon>
        <taxon>Duplodnaviria</taxon>
        <taxon>Heunggongvirae</taxon>
        <taxon>Uroviricota</taxon>
        <taxon>Caudoviricetes</taxon>
        <taxon>Crassvirales</taxon>
        <taxon>Steigviridae</taxon>
        <taxon>Asinivirinae</taxon>
        <taxon>Pamirivirus</taxon>
        <taxon>Pamirivirus faecium</taxon>
    </lineage>
</organism>
<feature type="region of interest" description="Disordered" evidence="1">
    <location>
        <begin position="109"/>
        <end position="141"/>
    </location>
</feature>
<keyword evidence="3" id="KW-1185">Reference proteome</keyword>
<dbReference type="GeneID" id="65129962"/>
<name>A0A7M1S1Z7_9CAUD</name>
<dbReference type="RefSeq" id="YP_010111558.1">
    <property type="nucleotide sequence ID" value="NC_055882.1"/>
</dbReference>
<evidence type="ECO:0000256" key="1">
    <source>
        <dbReference type="SAM" id="MobiDB-lite"/>
    </source>
</evidence>
<evidence type="ECO:0000313" key="3">
    <source>
        <dbReference type="Proteomes" id="UP000593686"/>
    </source>
</evidence>
<dbReference type="Proteomes" id="UP000593686">
    <property type="component" value="Genome"/>
</dbReference>
<sequence>MDNTYSSKYSGEQVDAAVEYFLNHSQTEESNSYEYTNTIFCRSDGFPASPFNESSLPTLMPLEFPFAGIDGKLWYDVPNTSTKDWYQCILKINFKSKKVVSQSKVLDMTGAKGDAGQNGSDGKDGSDGSNGADGSNGSNGNHTEFRYKRANAYAITLTDTQKKSRFPEGWSADWSTADVESWSDIEEKTIEAFCSYLATFSSLSSISSPHNFFILGDDATYEEIAAEFQNNYQASLVANSVQQAEIMKAFKEYRKLYTDASGTIDNLTLNMEYHRLYKTYNDEDHLWLLFMISATISGEDDSLIGEWSVPQRMQGNDGKPGPSGSNGIDGIPGVNIGVAFTLGNEDGPRPDAKDPTTYPYNTNYNALFASGTFWKKSTPTVTKTYPYIWFTQCRYLVNTDSSGIQTYEFEDSWSTPARYTGLNGITTTETVYRRNPIIYPQGIYTAGVTYINDGARTPYVYYNGNYYYLSSEGSWTGTISSTPDKNPAWWTLLEGFEALYTKVGIIANGLIGSAVFNGDYMFSQQGTDQNGTASYHYEDFLKNYSTEGTLVNPYDSMAAFKPNFCINFKTGEQWSTSMNAAISEAKSEVIKSTDQISMNVTGLIKGELKKGGITITANGAEITGKFSGTSDGTFNGNVSAKSLSVIGDDGSQAMVFDTYREDMGTPSGGVAPEIGTPVLIMNFKGNQYLVSMLKLVTGSSTGHYKQTQATTESIYVAGTISMQQGIQGSASYHCITAAPYLTLIDNHNNETNTKIIAKLYDSSDNEVSWSTYLNKYYQGTLVSEYPKKTDLGSGIWAFQVTGHLANISNYYNGTPDFRMLAISQVVNNMNVHCPVSSSVYSKISITNGKLTTLSDNKVVVGYDVKWNGNSLHQDSTRPYYLRFQHITTRSAYLNPKGNIVTSNYFASTTSSLTLLTDTDIDQCEAIISPGIIASIQ</sequence>
<accession>A0A7M1S1Z7</accession>